<name>A0A0F7KSC0_9SPHN</name>
<accession>A0A0F7KSC0</accession>
<dbReference type="EMBL" id="CP011452">
    <property type="protein sequence ID" value="AKH43348.1"/>
    <property type="molecule type" value="Genomic_DNA"/>
</dbReference>
<evidence type="ECO:0000313" key="2">
    <source>
        <dbReference type="EMBL" id="AKH43348.1"/>
    </source>
</evidence>
<sequence>MRLNKFFKTMGPIAAIAAAAALGGCNNVDLGVNGMKGVPLDELDLSGGAPEEVALMGPDHVSIVNGESFNVTVEGDSEVASHLRFALKDGTLGIMRDELNFGSDSIATVKVTMPAPRSLTVAGSGRMTSERLSGDAEVTIAGSGWLETPNVSAESLEVTIAGSGNYKAAGTVKSLELSVAGSGTADMAGLKVDNAELNIAGSGDAIFASDGNVEASIMGSGDVTVRGSARCEVNAVGSGRLTCEPAANPAE</sequence>
<gene>
    <name evidence="2" type="ORF">WYH_02316</name>
</gene>
<dbReference type="PROSITE" id="PS51257">
    <property type="entry name" value="PROKAR_LIPOPROTEIN"/>
    <property type="match status" value="1"/>
</dbReference>
<dbReference type="STRING" id="1267766.WYH_02316"/>
<dbReference type="Proteomes" id="UP000034392">
    <property type="component" value="Chromosome"/>
</dbReference>
<dbReference type="RefSeq" id="WP_235979270.1">
    <property type="nucleotide sequence ID" value="NZ_CP011452.2"/>
</dbReference>
<dbReference type="PATRIC" id="fig|1267766.3.peg.2342"/>
<dbReference type="PANTHER" id="PTHR39200:SF1">
    <property type="entry name" value="AUTO-TRANSPORTER ADHESIN HEAD GIN DOMAIN-CONTAINING PROTEIN-RELATED"/>
    <property type="match status" value="1"/>
</dbReference>
<reference evidence="2" key="1">
    <citation type="submission" date="2015-05" db="EMBL/GenBank/DDBJ databases">
        <title>The complete genome of Altererythrobacter atlanticus strain 26DY36.</title>
        <authorList>
            <person name="Wu Y.-H."/>
            <person name="Cheng H."/>
            <person name="Wu X.-W."/>
        </authorList>
    </citation>
    <scope>NUCLEOTIDE SEQUENCE [LARGE SCALE GENOMIC DNA]</scope>
    <source>
        <strain evidence="2">26DY36</strain>
    </source>
</reference>
<evidence type="ECO:0000313" key="3">
    <source>
        <dbReference type="Proteomes" id="UP000034392"/>
    </source>
</evidence>
<evidence type="ECO:0000259" key="1">
    <source>
        <dbReference type="Pfam" id="PF10988"/>
    </source>
</evidence>
<keyword evidence="3" id="KW-1185">Reference proteome</keyword>
<dbReference type="Pfam" id="PF10988">
    <property type="entry name" value="DUF2807"/>
    <property type="match status" value="1"/>
</dbReference>
<dbReference type="AlphaFoldDB" id="A0A0F7KSC0"/>
<protein>
    <recommendedName>
        <fullName evidence="1">Putative auto-transporter adhesin head GIN domain-containing protein</fullName>
    </recommendedName>
</protein>
<dbReference type="InterPro" id="IPR021255">
    <property type="entry name" value="DUF2807"/>
</dbReference>
<dbReference type="KEGG" id="aay:WYH_02316"/>
<organism evidence="2 3">
    <name type="scientific">Croceibacterium atlanticum</name>
    <dbReference type="NCBI Taxonomy" id="1267766"/>
    <lineage>
        <taxon>Bacteria</taxon>
        <taxon>Pseudomonadati</taxon>
        <taxon>Pseudomonadota</taxon>
        <taxon>Alphaproteobacteria</taxon>
        <taxon>Sphingomonadales</taxon>
        <taxon>Erythrobacteraceae</taxon>
        <taxon>Croceibacterium</taxon>
    </lineage>
</organism>
<dbReference type="Gene3D" id="2.160.20.120">
    <property type="match status" value="1"/>
</dbReference>
<feature type="domain" description="Putative auto-transporter adhesin head GIN" evidence="1">
    <location>
        <begin position="51"/>
        <end position="229"/>
    </location>
</feature>
<dbReference type="PANTHER" id="PTHR39200">
    <property type="entry name" value="HYPOTHETICAL EXPORTED PROTEIN"/>
    <property type="match status" value="1"/>
</dbReference>
<proteinExistence type="predicted"/>